<comment type="caution">
    <text evidence="2">The sequence shown here is derived from an EMBL/GenBank/DDBJ whole genome shotgun (WGS) entry which is preliminary data.</text>
</comment>
<evidence type="ECO:0000313" key="2">
    <source>
        <dbReference type="EMBL" id="KAK8839751.1"/>
    </source>
</evidence>
<reference evidence="2 3" key="1">
    <citation type="submission" date="2024-04" db="EMBL/GenBank/DDBJ databases">
        <title>Tritrichomonas musculus Genome.</title>
        <authorList>
            <person name="Alves-Ferreira E."/>
            <person name="Grigg M."/>
            <person name="Lorenzi H."/>
            <person name="Galac M."/>
        </authorList>
    </citation>
    <scope>NUCLEOTIDE SEQUENCE [LARGE SCALE GENOMIC DNA]</scope>
    <source>
        <strain evidence="2 3">EAF2021</strain>
    </source>
</reference>
<dbReference type="Gene3D" id="3.90.75.20">
    <property type="match status" value="1"/>
</dbReference>
<sequence>MESDSVIKFVPLFGFEDDYEIMNEYPFMVRNRKTGNILKESNTGSGYPRVNLHRKSYNKHQLIAKQFIPNPDNLPEIDHINHDRTDYHLENLRWISHVDNMNNLVSSRNRTKYEYVDEIPIDSIKVDFYESKGVRYEFNNYYYCDGVFYYDNDVNYKIVHININSINCKTISIRDINKKKVNIVVNRFLKQHDLL</sequence>
<dbReference type="InterPro" id="IPR003615">
    <property type="entry name" value="HNH_nuc"/>
</dbReference>
<proteinExistence type="predicted"/>
<accession>A0ABR2H1P3</accession>
<name>A0ABR2H1P3_9EUKA</name>
<evidence type="ECO:0000259" key="1">
    <source>
        <dbReference type="Pfam" id="PF13392"/>
    </source>
</evidence>
<organism evidence="2 3">
    <name type="scientific">Tritrichomonas musculus</name>
    <dbReference type="NCBI Taxonomy" id="1915356"/>
    <lineage>
        <taxon>Eukaryota</taxon>
        <taxon>Metamonada</taxon>
        <taxon>Parabasalia</taxon>
        <taxon>Tritrichomonadida</taxon>
        <taxon>Tritrichomonadidae</taxon>
        <taxon>Tritrichomonas</taxon>
    </lineage>
</organism>
<dbReference type="Pfam" id="PF13392">
    <property type="entry name" value="HNH_3"/>
    <property type="match status" value="1"/>
</dbReference>
<dbReference type="SUPFAM" id="SSF54060">
    <property type="entry name" value="His-Me finger endonucleases"/>
    <property type="match status" value="1"/>
</dbReference>
<keyword evidence="3" id="KW-1185">Reference proteome</keyword>
<gene>
    <name evidence="2" type="ORF">M9Y10_031456</name>
</gene>
<feature type="domain" description="HNH nuclease" evidence="1">
    <location>
        <begin position="58"/>
        <end position="101"/>
    </location>
</feature>
<protein>
    <recommendedName>
        <fullName evidence="1">HNH nuclease domain-containing protein</fullName>
    </recommendedName>
</protein>
<dbReference type="InterPro" id="IPR044925">
    <property type="entry name" value="His-Me_finger_sf"/>
</dbReference>
<dbReference type="Proteomes" id="UP001470230">
    <property type="component" value="Unassembled WGS sequence"/>
</dbReference>
<evidence type="ECO:0000313" key="3">
    <source>
        <dbReference type="Proteomes" id="UP001470230"/>
    </source>
</evidence>
<dbReference type="EMBL" id="JAPFFF010000050">
    <property type="protein sequence ID" value="KAK8839751.1"/>
    <property type="molecule type" value="Genomic_DNA"/>
</dbReference>